<keyword evidence="6" id="KW-0735">Signal-anchor</keyword>
<dbReference type="GO" id="GO:0006493">
    <property type="term" value="P:protein O-linked glycosylation"/>
    <property type="evidence" value="ECO:0007669"/>
    <property type="project" value="TreeGrafter"/>
</dbReference>
<proteinExistence type="inferred from homology"/>
<evidence type="ECO:0000256" key="5">
    <source>
        <dbReference type="ARBA" id="ARBA00022692"/>
    </source>
</evidence>
<reference evidence="11" key="1">
    <citation type="submission" date="2023-10" db="EMBL/GenBank/DDBJ databases">
        <title>Genome assembly of Pristionchus species.</title>
        <authorList>
            <person name="Yoshida K."/>
            <person name="Sommer R.J."/>
        </authorList>
    </citation>
    <scope>NUCLEOTIDE SEQUENCE</scope>
    <source>
        <strain evidence="11">RS5133</strain>
    </source>
</reference>
<name>A0AAV5WNB0_9BILA</name>
<evidence type="ECO:0000313" key="11">
    <source>
        <dbReference type="EMBL" id="GMT32025.1"/>
    </source>
</evidence>
<dbReference type="Gene3D" id="3.90.550.50">
    <property type="match status" value="1"/>
</dbReference>
<dbReference type="AlphaFoldDB" id="A0AAV5WNB0"/>
<comment type="similarity">
    <text evidence="2 10">Belongs to the glycosyltransferase 31 family.</text>
</comment>
<evidence type="ECO:0000256" key="10">
    <source>
        <dbReference type="RuleBase" id="RU363063"/>
    </source>
</evidence>
<dbReference type="PANTHER" id="PTHR11214">
    <property type="entry name" value="BETA-1,3-N-ACETYLGLUCOSAMINYLTRANSFERASE"/>
    <property type="match status" value="1"/>
</dbReference>
<evidence type="ECO:0000313" key="12">
    <source>
        <dbReference type="Proteomes" id="UP001432322"/>
    </source>
</evidence>
<organism evidence="11 12">
    <name type="scientific">Pristionchus fissidentatus</name>
    <dbReference type="NCBI Taxonomy" id="1538716"/>
    <lineage>
        <taxon>Eukaryota</taxon>
        <taxon>Metazoa</taxon>
        <taxon>Ecdysozoa</taxon>
        <taxon>Nematoda</taxon>
        <taxon>Chromadorea</taxon>
        <taxon>Rhabditida</taxon>
        <taxon>Rhabditina</taxon>
        <taxon>Diplogasteromorpha</taxon>
        <taxon>Diplogasteroidea</taxon>
        <taxon>Neodiplogasteridae</taxon>
        <taxon>Pristionchus</taxon>
    </lineage>
</organism>
<dbReference type="EC" id="2.4.1.-" evidence="10"/>
<comment type="caution">
    <text evidence="11">The sequence shown here is derived from an EMBL/GenBank/DDBJ whole genome shotgun (WGS) entry which is preliminary data.</text>
</comment>
<evidence type="ECO:0000256" key="2">
    <source>
        <dbReference type="ARBA" id="ARBA00008661"/>
    </source>
</evidence>
<comment type="subcellular location">
    <subcellularLocation>
        <location evidence="1 10">Golgi apparatus membrane</location>
        <topology evidence="1 10">Single-pass type II membrane protein</topology>
    </subcellularLocation>
</comment>
<dbReference type="InterPro" id="IPR002659">
    <property type="entry name" value="Glyco_trans_31"/>
</dbReference>
<evidence type="ECO:0000256" key="8">
    <source>
        <dbReference type="ARBA" id="ARBA00023034"/>
    </source>
</evidence>
<dbReference type="PANTHER" id="PTHR11214:SF364">
    <property type="entry name" value="HEXOSYLTRANSFERASE"/>
    <property type="match status" value="1"/>
</dbReference>
<keyword evidence="8 10" id="KW-0333">Golgi apparatus</keyword>
<evidence type="ECO:0000256" key="9">
    <source>
        <dbReference type="ARBA" id="ARBA00023136"/>
    </source>
</evidence>
<sequence length="264" mass="31256">IGITRNSSFCHDVILVVHSHARNVRERVRLRTILKKNPYFKMLFVLGTPAESSIEHFEEIKEEQRINYDLLVVNVVEHYHNITYKAQSWIRFLHETCTDVRWVVKMDDDVEVSPHLVEQILNRYRHYSNTLIGRVYINNRVVRHPESKWYLSPAEYSPDALGSYLQGMSYMLSGDLLPIMNANIDRVQYLWMDDWYVTHALLNGTTASLIDISPLIVSANSRKEVNELKKRTYNIMFLHLRPKEEFPPLIRRQIWTELQQDQIC</sequence>
<evidence type="ECO:0000256" key="3">
    <source>
        <dbReference type="ARBA" id="ARBA00022676"/>
    </source>
</evidence>
<dbReference type="Proteomes" id="UP001432322">
    <property type="component" value="Unassembled WGS sequence"/>
</dbReference>
<dbReference type="InterPro" id="IPR029044">
    <property type="entry name" value="Nucleotide-diphossugar_trans"/>
</dbReference>
<keyword evidence="7" id="KW-1133">Transmembrane helix</keyword>
<evidence type="ECO:0000256" key="1">
    <source>
        <dbReference type="ARBA" id="ARBA00004323"/>
    </source>
</evidence>
<feature type="non-terminal residue" evidence="11">
    <location>
        <position position="1"/>
    </location>
</feature>
<keyword evidence="3 10" id="KW-0328">Glycosyltransferase</keyword>
<dbReference type="GO" id="GO:0000139">
    <property type="term" value="C:Golgi membrane"/>
    <property type="evidence" value="ECO:0007669"/>
    <property type="project" value="UniProtKB-SubCell"/>
</dbReference>
<evidence type="ECO:0000256" key="6">
    <source>
        <dbReference type="ARBA" id="ARBA00022968"/>
    </source>
</evidence>
<keyword evidence="9" id="KW-0472">Membrane</keyword>
<dbReference type="SUPFAM" id="SSF53448">
    <property type="entry name" value="Nucleotide-diphospho-sugar transferases"/>
    <property type="match status" value="1"/>
</dbReference>
<dbReference type="Pfam" id="PF01762">
    <property type="entry name" value="Galactosyl_T"/>
    <property type="match status" value="1"/>
</dbReference>
<dbReference type="EMBL" id="BTSY01000006">
    <property type="protein sequence ID" value="GMT32025.1"/>
    <property type="molecule type" value="Genomic_DNA"/>
</dbReference>
<accession>A0AAV5WNB0</accession>
<gene>
    <name evidence="11" type="ORF">PFISCL1PPCAC_23322</name>
</gene>
<keyword evidence="12" id="KW-1185">Reference proteome</keyword>
<protein>
    <recommendedName>
        <fullName evidence="10">Hexosyltransferase</fullName>
        <ecNumber evidence="10">2.4.1.-</ecNumber>
    </recommendedName>
</protein>
<evidence type="ECO:0000256" key="7">
    <source>
        <dbReference type="ARBA" id="ARBA00022989"/>
    </source>
</evidence>
<evidence type="ECO:0000256" key="4">
    <source>
        <dbReference type="ARBA" id="ARBA00022679"/>
    </source>
</evidence>
<dbReference type="GO" id="GO:0016758">
    <property type="term" value="F:hexosyltransferase activity"/>
    <property type="evidence" value="ECO:0007669"/>
    <property type="project" value="InterPro"/>
</dbReference>
<keyword evidence="5" id="KW-0812">Transmembrane</keyword>
<keyword evidence="4" id="KW-0808">Transferase</keyword>
<feature type="non-terminal residue" evidence="11">
    <location>
        <position position="264"/>
    </location>
</feature>